<evidence type="ECO:0000256" key="2">
    <source>
        <dbReference type="ARBA" id="ARBA00022553"/>
    </source>
</evidence>
<evidence type="ECO:0000259" key="3">
    <source>
        <dbReference type="PROSITE" id="PS50075"/>
    </source>
</evidence>
<dbReference type="SUPFAM" id="SSF47336">
    <property type="entry name" value="ACP-like"/>
    <property type="match status" value="1"/>
</dbReference>
<dbReference type="SMART" id="SM01294">
    <property type="entry name" value="PKS_PP_betabranch"/>
    <property type="match status" value="1"/>
</dbReference>
<keyword evidence="5" id="KW-1185">Reference proteome</keyword>
<dbReference type="InterPro" id="IPR020806">
    <property type="entry name" value="PKS_PP-bd"/>
</dbReference>
<dbReference type="SMART" id="SM00823">
    <property type="entry name" value="PKS_PP"/>
    <property type="match status" value="1"/>
</dbReference>
<dbReference type="InterPro" id="IPR036736">
    <property type="entry name" value="ACP-like_sf"/>
</dbReference>
<reference evidence="4 5" key="1">
    <citation type="submission" date="2020-08" db="EMBL/GenBank/DDBJ databases">
        <title>Sequencing the genomes of 1000 actinobacteria strains.</title>
        <authorList>
            <person name="Klenk H.-P."/>
        </authorList>
    </citation>
    <scope>NUCLEOTIDE SEQUENCE [LARGE SCALE GENOMIC DNA]</scope>
    <source>
        <strain evidence="4 5">DSM 44593</strain>
    </source>
</reference>
<dbReference type="RefSeq" id="WP_184639984.1">
    <property type="nucleotide sequence ID" value="NZ_BAABKT010000018.1"/>
</dbReference>
<dbReference type="InterPro" id="IPR009081">
    <property type="entry name" value="PP-bd_ACP"/>
</dbReference>
<evidence type="ECO:0000313" key="4">
    <source>
        <dbReference type="EMBL" id="MBB6001012.1"/>
    </source>
</evidence>
<comment type="caution">
    <text evidence="4">The sequence shown here is derived from an EMBL/GenBank/DDBJ whole genome shotgun (WGS) entry which is preliminary data.</text>
</comment>
<protein>
    <submittedName>
        <fullName evidence="4">Acyl carrier protein</fullName>
    </submittedName>
</protein>
<name>A0A841ED09_9ACTN</name>
<evidence type="ECO:0000256" key="1">
    <source>
        <dbReference type="ARBA" id="ARBA00022450"/>
    </source>
</evidence>
<keyword evidence="1" id="KW-0596">Phosphopantetheine</keyword>
<sequence>MTADSGVPEISDIELWLLGRLAFYLRCTEDDIAPETPLAELGMDSVYAVTLVGDIEDVYDLEVDPTLAWDYPTARAIAGYLHACLDTPAEDAR</sequence>
<evidence type="ECO:0000313" key="5">
    <source>
        <dbReference type="Proteomes" id="UP000578077"/>
    </source>
</evidence>
<dbReference type="Gene3D" id="1.10.1200.10">
    <property type="entry name" value="ACP-like"/>
    <property type="match status" value="1"/>
</dbReference>
<dbReference type="GO" id="GO:0031177">
    <property type="term" value="F:phosphopantetheine binding"/>
    <property type="evidence" value="ECO:0007669"/>
    <property type="project" value="InterPro"/>
</dbReference>
<organism evidence="4 5">
    <name type="scientific">Streptomonospora salina</name>
    <dbReference type="NCBI Taxonomy" id="104205"/>
    <lineage>
        <taxon>Bacteria</taxon>
        <taxon>Bacillati</taxon>
        <taxon>Actinomycetota</taxon>
        <taxon>Actinomycetes</taxon>
        <taxon>Streptosporangiales</taxon>
        <taxon>Nocardiopsidaceae</taxon>
        <taxon>Streptomonospora</taxon>
    </lineage>
</organism>
<dbReference type="Pfam" id="PF00550">
    <property type="entry name" value="PP-binding"/>
    <property type="match status" value="1"/>
</dbReference>
<accession>A0A841ED09</accession>
<dbReference type="EMBL" id="JACHLY010000002">
    <property type="protein sequence ID" value="MBB6001012.1"/>
    <property type="molecule type" value="Genomic_DNA"/>
</dbReference>
<dbReference type="Proteomes" id="UP000578077">
    <property type="component" value="Unassembled WGS sequence"/>
</dbReference>
<proteinExistence type="predicted"/>
<gene>
    <name evidence="4" type="ORF">HNR25_004841</name>
</gene>
<feature type="domain" description="Carrier" evidence="3">
    <location>
        <begin position="8"/>
        <end position="85"/>
    </location>
</feature>
<dbReference type="AlphaFoldDB" id="A0A841ED09"/>
<keyword evidence="2" id="KW-0597">Phosphoprotein</keyword>
<dbReference type="PROSITE" id="PS50075">
    <property type="entry name" value="CARRIER"/>
    <property type="match status" value="1"/>
</dbReference>